<dbReference type="EMBL" id="CAJPDT010000062">
    <property type="protein sequence ID" value="CAF9931642.1"/>
    <property type="molecule type" value="Genomic_DNA"/>
</dbReference>
<feature type="region of interest" description="Disordered" evidence="1">
    <location>
        <begin position="53"/>
        <end position="76"/>
    </location>
</feature>
<feature type="compositionally biased region" description="Polar residues" evidence="1">
    <location>
        <begin position="67"/>
        <end position="76"/>
    </location>
</feature>
<protein>
    <submittedName>
        <fullName evidence="2">Uncharacterized protein</fullName>
    </submittedName>
</protein>
<comment type="caution">
    <text evidence="2">The sequence shown here is derived from an EMBL/GenBank/DDBJ whole genome shotgun (WGS) entry which is preliminary data.</text>
</comment>
<proteinExistence type="predicted"/>
<evidence type="ECO:0000256" key="1">
    <source>
        <dbReference type="SAM" id="MobiDB-lite"/>
    </source>
</evidence>
<keyword evidence="3" id="KW-1185">Reference proteome</keyword>
<evidence type="ECO:0000313" key="2">
    <source>
        <dbReference type="EMBL" id="CAF9931642.1"/>
    </source>
</evidence>
<accession>A0A8H3IKR7</accession>
<dbReference type="AlphaFoldDB" id="A0A8H3IKR7"/>
<dbReference type="OrthoDB" id="5288812at2759"/>
<feature type="region of interest" description="Disordered" evidence="1">
    <location>
        <begin position="1"/>
        <end position="29"/>
    </location>
</feature>
<evidence type="ECO:0000313" key="3">
    <source>
        <dbReference type="Proteomes" id="UP000664534"/>
    </source>
</evidence>
<name>A0A8H3IKR7_9LECA</name>
<feature type="compositionally biased region" description="Low complexity" evidence="1">
    <location>
        <begin position="1"/>
        <end position="18"/>
    </location>
</feature>
<gene>
    <name evidence="2" type="ORF">IMSHALPRED_008674</name>
</gene>
<sequence>MAETATSMSTTTTTTQPQPQSPEPTHKETLQQWYQSANDLLVGPVRRKRMPAGRHAVVVSPPAKTEAQVQRSEVGK</sequence>
<reference evidence="2" key="1">
    <citation type="submission" date="2021-03" db="EMBL/GenBank/DDBJ databases">
        <authorList>
            <person name="Tagirdzhanova G."/>
        </authorList>
    </citation>
    <scope>NUCLEOTIDE SEQUENCE</scope>
</reference>
<dbReference type="Proteomes" id="UP000664534">
    <property type="component" value="Unassembled WGS sequence"/>
</dbReference>
<organism evidence="2 3">
    <name type="scientific">Imshaugia aleurites</name>
    <dbReference type="NCBI Taxonomy" id="172621"/>
    <lineage>
        <taxon>Eukaryota</taxon>
        <taxon>Fungi</taxon>
        <taxon>Dikarya</taxon>
        <taxon>Ascomycota</taxon>
        <taxon>Pezizomycotina</taxon>
        <taxon>Lecanoromycetes</taxon>
        <taxon>OSLEUM clade</taxon>
        <taxon>Lecanoromycetidae</taxon>
        <taxon>Lecanorales</taxon>
        <taxon>Lecanorineae</taxon>
        <taxon>Parmeliaceae</taxon>
        <taxon>Imshaugia</taxon>
    </lineage>
</organism>